<name>A0A0N4X0C4_HAEPC</name>
<accession>A0A0N4X0C4</accession>
<dbReference type="SUPFAM" id="SSF141739">
    <property type="entry name" value="MFPT repeat-like"/>
    <property type="match status" value="2"/>
</dbReference>
<dbReference type="AlphaFoldDB" id="A0A0N4X0C4"/>
<dbReference type="WBParaSite" id="HPLM_0001769601-mRNA-1">
    <property type="protein sequence ID" value="HPLM_0001769601-mRNA-1"/>
    <property type="gene ID" value="HPLM_0001769601"/>
</dbReference>
<dbReference type="InterPro" id="IPR021010">
    <property type="entry name" value="Cytosolic_motility_protein"/>
</dbReference>
<dbReference type="OMA" id="CQANTIV"/>
<sequence>LQGALLGYVDNKTEIALFSCDGKVYERAGPQLNDMYILMRNTVGGPPFCECPRCPKAPPPPPTRPGDPWPDKILVKALNQTLDTIPGENPDQYVALWYQAGEPVMGRVWNENGRVAADFCWNDKEYRGNVGSIQLLVHLSERARGFDYQWLPYPQASSFDKSKAWIPVHVNNAKGDISAGVITFNGKQILGKVDVRNERAAAGFGGKENVLVGPACQANTIVLCRKARPGYKFD</sequence>
<dbReference type="PANTHER" id="PTHR31578:SF3">
    <property type="entry name" value="NEMATODE SPECIFIC PEPTIDE FAMILY"/>
    <property type="match status" value="1"/>
</dbReference>
<dbReference type="Pfam" id="PF12150">
    <property type="entry name" value="MFP2b"/>
    <property type="match status" value="2"/>
</dbReference>
<reference evidence="1" key="1">
    <citation type="submission" date="2017-02" db="UniProtKB">
        <authorList>
            <consortium name="WormBaseParasite"/>
        </authorList>
    </citation>
    <scope>IDENTIFICATION</scope>
</reference>
<evidence type="ECO:0000313" key="1">
    <source>
        <dbReference type="WBParaSite" id="HPLM_0001769601-mRNA-1"/>
    </source>
</evidence>
<proteinExistence type="predicted"/>
<dbReference type="PANTHER" id="PTHR31578">
    <property type="entry name" value="PROTEIN CBG21223-RELATED"/>
    <property type="match status" value="1"/>
</dbReference>
<protein>
    <submittedName>
        <fullName evidence="1">DUF1559 domain-containing protein</fullName>
    </submittedName>
</protein>
<organism evidence="1">
    <name type="scientific">Haemonchus placei</name>
    <name type="common">Barber's pole worm</name>
    <dbReference type="NCBI Taxonomy" id="6290"/>
    <lineage>
        <taxon>Eukaryota</taxon>
        <taxon>Metazoa</taxon>
        <taxon>Ecdysozoa</taxon>
        <taxon>Nematoda</taxon>
        <taxon>Chromadorea</taxon>
        <taxon>Rhabditida</taxon>
        <taxon>Rhabditina</taxon>
        <taxon>Rhabditomorpha</taxon>
        <taxon>Strongyloidea</taxon>
        <taxon>Trichostrongylidae</taxon>
        <taxon>Haemonchus</taxon>
    </lineage>
</organism>